<keyword evidence="3" id="KW-1185">Reference proteome</keyword>
<evidence type="ECO:0000256" key="1">
    <source>
        <dbReference type="SAM" id="MobiDB-lite"/>
    </source>
</evidence>
<evidence type="ECO:0000313" key="3">
    <source>
        <dbReference type="Proteomes" id="UP001215598"/>
    </source>
</evidence>
<gene>
    <name evidence="2" type="ORF">B0H16DRAFT_1822591</name>
</gene>
<feature type="region of interest" description="Disordered" evidence="1">
    <location>
        <begin position="1"/>
        <end position="55"/>
    </location>
</feature>
<protein>
    <submittedName>
        <fullName evidence="2">Uncharacterized protein</fullName>
    </submittedName>
</protein>
<accession>A0AAD7J617</accession>
<evidence type="ECO:0000313" key="2">
    <source>
        <dbReference type="EMBL" id="KAJ7757922.1"/>
    </source>
</evidence>
<dbReference type="EMBL" id="JARKIB010000043">
    <property type="protein sequence ID" value="KAJ7757922.1"/>
    <property type="molecule type" value="Genomic_DNA"/>
</dbReference>
<name>A0AAD7J617_9AGAR</name>
<comment type="caution">
    <text evidence="2">The sequence shown here is derived from an EMBL/GenBank/DDBJ whole genome shotgun (WGS) entry which is preliminary data.</text>
</comment>
<reference evidence="2" key="1">
    <citation type="submission" date="2023-03" db="EMBL/GenBank/DDBJ databases">
        <title>Massive genome expansion in bonnet fungi (Mycena s.s.) driven by repeated elements and novel gene families across ecological guilds.</title>
        <authorList>
            <consortium name="Lawrence Berkeley National Laboratory"/>
            <person name="Harder C.B."/>
            <person name="Miyauchi S."/>
            <person name="Viragh M."/>
            <person name="Kuo A."/>
            <person name="Thoen E."/>
            <person name="Andreopoulos B."/>
            <person name="Lu D."/>
            <person name="Skrede I."/>
            <person name="Drula E."/>
            <person name="Henrissat B."/>
            <person name="Morin E."/>
            <person name="Kohler A."/>
            <person name="Barry K."/>
            <person name="LaButti K."/>
            <person name="Morin E."/>
            <person name="Salamov A."/>
            <person name="Lipzen A."/>
            <person name="Mereny Z."/>
            <person name="Hegedus B."/>
            <person name="Baldrian P."/>
            <person name="Stursova M."/>
            <person name="Weitz H."/>
            <person name="Taylor A."/>
            <person name="Grigoriev I.V."/>
            <person name="Nagy L.G."/>
            <person name="Martin F."/>
            <person name="Kauserud H."/>
        </authorList>
    </citation>
    <scope>NUCLEOTIDE SEQUENCE</scope>
    <source>
        <strain evidence="2">CBHHK182m</strain>
    </source>
</reference>
<proteinExistence type="predicted"/>
<organism evidence="2 3">
    <name type="scientific">Mycena metata</name>
    <dbReference type="NCBI Taxonomy" id="1033252"/>
    <lineage>
        <taxon>Eukaryota</taxon>
        <taxon>Fungi</taxon>
        <taxon>Dikarya</taxon>
        <taxon>Basidiomycota</taxon>
        <taxon>Agaricomycotina</taxon>
        <taxon>Agaricomycetes</taxon>
        <taxon>Agaricomycetidae</taxon>
        <taxon>Agaricales</taxon>
        <taxon>Marasmiineae</taxon>
        <taxon>Mycenaceae</taxon>
        <taxon>Mycena</taxon>
    </lineage>
</organism>
<dbReference type="AlphaFoldDB" id="A0AAD7J617"/>
<feature type="compositionally biased region" description="Low complexity" evidence="1">
    <location>
        <begin position="29"/>
        <end position="44"/>
    </location>
</feature>
<sequence length="282" mass="30523">MSDLPSHLMDSPPRGPPRADGTQLDDNRQSQSPAGSHSSSPLAGRTGCNPLKRPAENMDQYADSVTNKRHLKPVDGQELRDFGRLTGPQQSIAIFGLMLKNREMLGAITPSEAVHHISTAMEGRIERAAFLVVVDPATPCYVQRGAPVTRVTNYLEKHGLTPDIKNDKSKFPVYTKRSGLRLTHYRNIIKELIGTSLGTARELGEVVPPGEATRKDAVSILDLTQSILLVGAKAAPDARLSLALVARVAWLGKHSHNFGWSDNIATSGSHGILNPATYCAKL</sequence>
<dbReference type="Proteomes" id="UP001215598">
    <property type="component" value="Unassembled WGS sequence"/>
</dbReference>